<feature type="region of interest" description="Disordered" evidence="1">
    <location>
        <begin position="1"/>
        <end position="29"/>
    </location>
</feature>
<feature type="compositionally biased region" description="Basic and acidic residues" evidence="1">
    <location>
        <begin position="1"/>
        <end position="22"/>
    </location>
</feature>
<proteinExistence type="predicted"/>
<reference evidence="2 3" key="1">
    <citation type="submission" date="2018-06" db="EMBL/GenBank/DDBJ databases">
        <authorList>
            <consortium name="Pathogen Informatics"/>
            <person name="Doyle S."/>
        </authorList>
    </citation>
    <scope>NUCLEOTIDE SEQUENCE [LARGE SCALE GENOMIC DNA]</scope>
    <source>
        <strain evidence="2 3">NCTC8985</strain>
    </source>
</reference>
<protein>
    <submittedName>
        <fullName evidence="2">Uncharacterized protein</fullName>
    </submittedName>
</protein>
<evidence type="ECO:0000313" key="3">
    <source>
        <dbReference type="Proteomes" id="UP000254405"/>
    </source>
</evidence>
<dbReference type="EMBL" id="UGCO01000001">
    <property type="protein sequence ID" value="STI77118.1"/>
    <property type="molecule type" value="Genomic_DNA"/>
</dbReference>
<dbReference type="Proteomes" id="UP000254405">
    <property type="component" value="Unassembled WGS sequence"/>
</dbReference>
<sequence length="44" mass="4801">MCSRDKGCAKSRGERQALHDTSGKNGIHGLNYDIRDGIKKSALL</sequence>
<gene>
    <name evidence="2" type="ORF">NCTC8985_02404</name>
</gene>
<evidence type="ECO:0000256" key="1">
    <source>
        <dbReference type="SAM" id="MobiDB-lite"/>
    </source>
</evidence>
<dbReference type="AlphaFoldDB" id="A0A376TJT8"/>
<accession>A0A376TJT8</accession>
<name>A0A376TJT8_ECOLX</name>
<organism evidence="2 3">
    <name type="scientific">Escherichia coli</name>
    <dbReference type="NCBI Taxonomy" id="562"/>
    <lineage>
        <taxon>Bacteria</taxon>
        <taxon>Pseudomonadati</taxon>
        <taxon>Pseudomonadota</taxon>
        <taxon>Gammaproteobacteria</taxon>
        <taxon>Enterobacterales</taxon>
        <taxon>Enterobacteriaceae</taxon>
        <taxon>Escherichia</taxon>
    </lineage>
</organism>
<evidence type="ECO:0000313" key="2">
    <source>
        <dbReference type="EMBL" id="STI77118.1"/>
    </source>
</evidence>